<sequence length="91" mass="10292">MRRTGPGKSHREGTTLIELIWKFPDDTTAEAWFLQARWPEGIKRPHCGSSNSNANSKHHSMPCRCRQGDCRKRFSTKTGAVMACSKLGFQI</sequence>
<gene>
    <name evidence="1" type="ORF">TE42_10495</name>
</gene>
<organism evidence="1 2">
    <name type="scientific">Candidatus Synechococcus spongiarum SP3</name>
    <dbReference type="NCBI Taxonomy" id="1604020"/>
    <lineage>
        <taxon>Bacteria</taxon>
        <taxon>Bacillati</taxon>
        <taxon>Cyanobacteriota</taxon>
        <taxon>Cyanophyceae</taxon>
        <taxon>Synechococcales</taxon>
        <taxon>Synechococcaceae</taxon>
        <taxon>Synechococcus</taxon>
    </lineage>
</organism>
<evidence type="ECO:0000313" key="1">
    <source>
        <dbReference type="EMBL" id="KKZ10266.1"/>
    </source>
</evidence>
<reference evidence="1 2" key="1">
    <citation type="submission" date="2015-01" db="EMBL/GenBank/DDBJ databases">
        <title>Lifestyle Evolution in Cyanobacterial Symbionts of Sponges.</title>
        <authorList>
            <person name="Burgsdorf I."/>
            <person name="Slaby B.M."/>
            <person name="Handley K.M."/>
            <person name="Haber M."/>
            <person name="Blom J."/>
            <person name="Marshall C.W."/>
            <person name="Gilbert J.A."/>
            <person name="Hentschel U."/>
            <person name="Steindler L."/>
        </authorList>
    </citation>
    <scope>NUCLEOTIDE SEQUENCE [LARGE SCALE GENOMIC DNA]</scope>
    <source>
        <strain evidence="1">SP3</strain>
    </source>
</reference>
<dbReference type="EMBL" id="JXQG01000104">
    <property type="protein sequence ID" value="KKZ10266.1"/>
    <property type="molecule type" value="Genomic_DNA"/>
</dbReference>
<comment type="caution">
    <text evidence="1">The sequence shown here is derived from an EMBL/GenBank/DDBJ whole genome shotgun (WGS) entry which is preliminary data.</text>
</comment>
<dbReference type="Proteomes" id="UP000035067">
    <property type="component" value="Unassembled WGS sequence"/>
</dbReference>
<evidence type="ECO:0008006" key="3">
    <source>
        <dbReference type="Google" id="ProtNLM"/>
    </source>
</evidence>
<evidence type="ECO:0000313" key="2">
    <source>
        <dbReference type="Proteomes" id="UP000035067"/>
    </source>
</evidence>
<dbReference type="PATRIC" id="fig|1604020.3.peg.816"/>
<name>A0A0G2IVE1_9SYNE</name>
<dbReference type="AlphaFoldDB" id="A0A0G2IVE1"/>
<proteinExistence type="predicted"/>
<accession>A0A0G2IVE1</accession>
<protein>
    <recommendedName>
        <fullName evidence="3">Transposase</fullName>
    </recommendedName>
</protein>